<proteinExistence type="predicted"/>
<sequence length="174" mass="19588">MKSKQGGVFTIELAFVLLFTSALLVFTGDIAFQLLSRVSLDRVSYSLVNVLKERTRFYDDHLSMTSAEVDELDTLAARLLGYAQTSETAPYGMRVEWMVDERYSFFDRGIEGGAPCIPDDSLKNRAHLAPKTSSDKRFPLYQVTLCLKADSWFNQFLGKGAQHYIHSSSVMPGR</sequence>
<gene>
    <name evidence="1" type="ORF">FN961_00530</name>
</gene>
<dbReference type="AlphaFoldDB" id="A0A553JUM6"/>
<reference evidence="2" key="1">
    <citation type="submission" date="2019-07" db="EMBL/GenBank/DDBJ databases">
        <title>Shewanella sp. YLB-08 draft genomic sequence.</title>
        <authorList>
            <person name="Yu L."/>
        </authorList>
    </citation>
    <scope>NUCLEOTIDE SEQUENCE [LARGE SCALE GENOMIC DNA]</scope>
    <source>
        <strain evidence="2">JCM 20706</strain>
    </source>
</reference>
<dbReference type="Pfam" id="PF16964">
    <property type="entry name" value="TadF"/>
    <property type="match status" value="1"/>
</dbReference>
<accession>A0A553JUM6</accession>
<dbReference type="InterPro" id="IPR031582">
    <property type="entry name" value="TadF"/>
</dbReference>
<evidence type="ECO:0000313" key="1">
    <source>
        <dbReference type="EMBL" id="TRY16152.1"/>
    </source>
</evidence>
<protein>
    <submittedName>
        <fullName evidence="1">Uncharacterized protein</fullName>
    </submittedName>
</protein>
<dbReference type="RefSeq" id="WP_143562597.1">
    <property type="nucleotide sequence ID" value="NZ_BMPL01000001.1"/>
</dbReference>
<dbReference type="EMBL" id="VKGK01000001">
    <property type="protein sequence ID" value="TRY16152.1"/>
    <property type="molecule type" value="Genomic_DNA"/>
</dbReference>
<dbReference type="Proteomes" id="UP000318126">
    <property type="component" value="Unassembled WGS sequence"/>
</dbReference>
<name>A0A553JUM6_SHEHA</name>
<dbReference type="OrthoDB" id="5876198at2"/>
<comment type="caution">
    <text evidence="1">The sequence shown here is derived from an EMBL/GenBank/DDBJ whole genome shotgun (WGS) entry which is preliminary data.</text>
</comment>
<evidence type="ECO:0000313" key="2">
    <source>
        <dbReference type="Proteomes" id="UP000318126"/>
    </source>
</evidence>
<organism evidence="1 2">
    <name type="scientific">Shewanella hanedai</name>
    <name type="common">Alteromonas hanedai</name>
    <dbReference type="NCBI Taxonomy" id="25"/>
    <lineage>
        <taxon>Bacteria</taxon>
        <taxon>Pseudomonadati</taxon>
        <taxon>Pseudomonadota</taxon>
        <taxon>Gammaproteobacteria</taxon>
        <taxon>Alteromonadales</taxon>
        <taxon>Shewanellaceae</taxon>
        <taxon>Shewanella</taxon>
    </lineage>
</organism>
<keyword evidence="2" id="KW-1185">Reference proteome</keyword>